<dbReference type="Gene3D" id="3.30.70.1070">
    <property type="entry name" value="Sporulation related repeat"/>
    <property type="match status" value="1"/>
</dbReference>
<name>A0A380N254_9GAMM</name>
<dbReference type="InterPro" id="IPR036680">
    <property type="entry name" value="SPOR-like_sf"/>
</dbReference>
<dbReference type="SUPFAM" id="SSF110997">
    <property type="entry name" value="Sporulation related repeat"/>
    <property type="match status" value="1"/>
</dbReference>
<dbReference type="PROSITE" id="PS51724">
    <property type="entry name" value="SPOR"/>
    <property type="match status" value="1"/>
</dbReference>
<organism evidence="2 3">
    <name type="scientific">Suttonella indologenes</name>
    <dbReference type="NCBI Taxonomy" id="13276"/>
    <lineage>
        <taxon>Bacteria</taxon>
        <taxon>Pseudomonadati</taxon>
        <taxon>Pseudomonadota</taxon>
        <taxon>Gammaproteobacteria</taxon>
        <taxon>Cardiobacteriales</taxon>
        <taxon>Cardiobacteriaceae</taxon>
        <taxon>Suttonella</taxon>
    </lineage>
</organism>
<dbReference type="RefSeq" id="WP_115219068.1">
    <property type="nucleotide sequence ID" value="NZ_UHIA01000004.1"/>
</dbReference>
<evidence type="ECO:0000313" key="2">
    <source>
        <dbReference type="EMBL" id="SUO98213.1"/>
    </source>
</evidence>
<keyword evidence="2" id="KW-0449">Lipoprotein</keyword>
<proteinExistence type="predicted"/>
<gene>
    <name evidence="2" type="ORF">NCTC10717_01954</name>
</gene>
<evidence type="ECO:0000259" key="1">
    <source>
        <dbReference type="PROSITE" id="PS51724"/>
    </source>
</evidence>
<dbReference type="EMBL" id="UHIA01000004">
    <property type="protein sequence ID" value="SUO98213.1"/>
    <property type="molecule type" value="Genomic_DNA"/>
</dbReference>
<reference evidence="2 3" key="1">
    <citation type="submission" date="2018-06" db="EMBL/GenBank/DDBJ databases">
        <authorList>
            <consortium name="Pathogen Informatics"/>
            <person name="Doyle S."/>
        </authorList>
    </citation>
    <scope>NUCLEOTIDE SEQUENCE [LARGE SCALE GENOMIC DNA]</scope>
    <source>
        <strain evidence="2 3">NCTC10717</strain>
    </source>
</reference>
<accession>A0A380N254</accession>
<feature type="domain" description="SPOR" evidence="1">
    <location>
        <begin position="114"/>
        <end position="189"/>
    </location>
</feature>
<evidence type="ECO:0000313" key="3">
    <source>
        <dbReference type="Proteomes" id="UP000254575"/>
    </source>
</evidence>
<keyword evidence="3" id="KW-1185">Reference proteome</keyword>
<dbReference type="Pfam" id="PF05036">
    <property type="entry name" value="SPOR"/>
    <property type="match status" value="1"/>
</dbReference>
<sequence length="191" mass="22148">MSKKASANRRKRNKNALRPNSKAFWAQRIMGMFLLFLILGILLLIGVNFFKEHKEGYVRPVAEKPSVQTEQQNNRQAVQAAQTPKYSFYESLRKRDEQVKAELQHKIAQADKSSIKGRHYRIQLGAFSEEAHADRLRAKMILRDYPVQIIKDGTLFLVQIGPYAEREEAVNIQNRLQREGIKDHVLKAYVN</sequence>
<dbReference type="OrthoDB" id="8558195at2"/>
<protein>
    <submittedName>
        <fullName evidence="2">Rare lipoprotein A</fullName>
    </submittedName>
</protein>
<dbReference type="AlphaFoldDB" id="A0A380N254"/>
<dbReference type="InterPro" id="IPR007730">
    <property type="entry name" value="SPOR-like_dom"/>
</dbReference>
<dbReference type="Proteomes" id="UP000254575">
    <property type="component" value="Unassembled WGS sequence"/>
</dbReference>
<dbReference type="GO" id="GO:0042834">
    <property type="term" value="F:peptidoglycan binding"/>
    <property type="evidence" value="ECO:0007669"/>
    <property type="project" value="InterPro"/>
</dbReference>